<dbReference type="eggNOG" id="ENOG5032S9H">
    <property type="taxonomic scope" value="Bacteria"/>
</dbReference>
<organism evidence="2 4">
    <name type="scientific">Flavobacterium hydatis</name>
    <name type="common">Cytophaga aquatilis</name>
    <dbReference type="NCBI Taxonomy" id="991"/>
    <lineage>
        <taxon>Bacteria</taxon>
        <taxon>Pseudomonadati</taxon>
        <taxon>Bacteroidota</taxon>
        <taxon>Flavobacteriia</taxon>
        <taxon>Flavobacteriales</taxon>
        <taxon>Flavobacteriaceae</taxon>
        <taxon>Flavobacterium</taxon>
    </lineage>
</organism>
<proteinExistence type="predicted"/>
<feature type="chain" id="PRO_5001803122" evidence="1">
    <location>
        <begin position="19"/>
        <end position="159"/>
    </location>
</feature>
<accession>A0A086AS70</accession>
<feature type="signal peptide" evidence="1">
    <location>
        <begin position="1"/>
        <end position="18"/>
    </location>
</feature>
<evidence type="ECO:0000313" key="5">
    <source>
        <dbReference type="Proteomes" id="UP000198424"/>
    </source>
</evidence>
<dbReference type="OrthoDB" id="1347412at2"/>
<keyword evidence="5" id="KW-1185">Reference proteome</keyword>
<dbReference type="Proteomes" id="UP000028712">
    <property type="component" value="Unassembled WGS sequence"/>
</dbReference>
<evidence type="ECO:0000256" key="1">
    <source>
        <dbReference type="SAM" id="SignalP"/>
    </source>
</evidence>
<keyword evidence="1" id="KW-0732">Signal</keyword>
<name>A0A086AS70_FLAHY</name>
<evidence type="ECO:0000313" key="4">
    <source>
        <dbReference type="Proteomes" id="UP000028712"/>
    </source>
</evidence>
<dbReference type="EMBL" id="MUGY01000059">
    <property type="protein sequence ID" value="OXA85429.1"/>
    <property type="molecule type" value="Genomic_DNA"/>
</dbReference>
<reference evidence="3 5" key="2">
    <citation type="submission" date="2016-11" db="EMBL/GenBank/DDBJ databases">
        <title>Whole genomes of Flavobacteriaceae.</title>
        <authorList>
            <person name="Stine C."/>
            <person name="Li C."/>
            <person name="Tadesse D."/>
        </authorList>
    </citation>
    <scope>NUCLEOTIDE SEQUENCE [LARGE SCALE GENOMIC DNA]</scope>
    <source>
        <strain evidence="3 5">ATCC 29551</strain>
    </source>
</reference>
<sequence length="159" mass="17730">MKIKFLILGILFTSFAFSQTHQIVKHNGEQLDVNYIKQDNDLLYYSLNGSSEQFTISKYAVSSLNEKASSKTESISPKIVVSDKKDYSSVKVLNPNQTIGLKAVEIFSGLSTKTKGESSLALKEQTERRIKTKSADNGYPFVAIVEKPDGKYQAVAYVY</sequence>
<reference evidence="2 4" key="1">
    <citation type="submission" date="2014-07" db="EMBL/GenBank/DDBJ databases">
        <title>Genome of Flavobacterium hydatis DSM 2063.</title>
        <authorList>
            <person name="Pipes S.E."/>
            <person name="Stropko S.J."/>
            <person name="Newman J.D."/>
        </authorList>
    </citation>
    <scope>NUCLEOTIDE SEQUENCE [LARGE SCALE GENOMIC DNA]</scope>
    <source>
        <strain evidence="2 4">DSM 2063</strain>
    </source>
</reference>
<dbReference type="AlphaFoldDB" id="A0A086AS70"/>
<gene>
    <name evidence="3" type="ORF">B0A62_24490</name>
    <name evidence="2" type="ORF">IW20_03395</name>
</gene>
<evidence type="ECO:0000313" key="2">
    <source>
        <dbReference type="EMBL" id="KFF19534.1"/>
    </source>
</evidence>
<protein>
    <submittedName>
        <fullName evidence="2">Uncharacterized protein</fullName>
    </submittedName>
</protein>
<dbReference type="EMBL" id="JPRM01000003">
    <property type="protein sequence ID" value="KFF19534.1"/>
    <property type="molecule type" value="Genomic_DNA"/>
</dbReference>
<dbReference type="Proteomes" id="UP000198424">
    <property type="component" value="Unassembled WGS sequence"/>
</dbReference>
<dbReference type="RefSeq" id="WP_035618706.1">
    <property type="nucleotide sequence ID" value="NZ_JBEWQG010000010.1"/>
</dbReference>
<evidence type="ECO:0000313" key="3">
    <source>
        <dbReference type="EMBL" id="OXA85429.1"/>
    </source>
</evidence>
<comment type="caution">
    <text evidence="2">The sequence shown here is derived from an EMBL/GenBank/DDBJ whole genome shotgun (WGS) entry which is preliminary data.</text>
</comment>